<evidence type="ECO:0000256" key="1">
    <source>
        <dbReference type="SAM" id="MobiDB-lite"/>
    </source>
</evidence>
<dbReference type="OrthoDB" id="1135845at2759"/>
<keyword evidence="3" id="KW-1185">Reference proteome</keyword>
<proteinExistence type="predicted"/>
<name>A0A6D2JYC6_9BRAS</name>
<protein>
    <submittedName>
        <fullName evidence="2">Uncharacterized protein</fullName>
    </submittedName>
</protein>
<feature type="region of interest" description="Disordered" evidence="1">
    <location>
        <begin position="139"/>
        <end position="176"/>
    </location>
</feature>
<organism evidence="2 3">
    <name type="scientific">Microthlaspi erraticum</name>
    <dbReference type="NCBI Taxonomy" id="1685480"/>
    <lineage>
        <taxon>Eukaryota</taxon>
        <taxon>Viridiplantae</taxon>
        <taxon>Streptophyta</taxon>
        <taxon>Embryophyta</taxon>
        <taxon>Tracheophyta</taxon>
        <taxon>Spermatophyta</taxon>
        <taxon>Magnoliopsida</taxon>
        <taxon>eudicotyledons</taxon>
        <taxon>Gunneridae</taxon>
        <taxon>Pentapetalae</taxon>
        <taxon>rosids</taxon>
        <taxon>malvids</taxon>
        <taxon>Brassicales</taxon>
        <taxon>Brassicaceae</taxon>
        <taxon>Coluteocarpeae</taxon>
        <taxon>Microthlaspi</taxon>
    </lineage>
</organism>
<feature type="region of interest" description="Disordered" evidence="1">
    <location>
        <begin position="1"/>
        <end position="39"/>
    </location>
</feature>
<reference evidence="2" key="1">
    <citation type="submission" date="2020-01" db="EMBL/GenBank/DDBJ databases">
        <authorList>
            <person name="Mishra B."/>
        </authorList>
    </citation>
    <scope>NUCLEOTIDE SEQUENCE [LARGE SCALE GENOMIC DNA]</scope>
</reference>
<dbReference type="EMBL" id="CACVBM020001333">
    <property type="protein sequence ID" value="CAA7045931.1"/>
    <property type="molecule type" value="Genomic_DNA"/>
</dbReference>
<gene>
    <name evidence="2" type="ORF">MERR_LOCUS33166</name>
</gene>
<dbReference type="AlphaFoldDB" id="A0A6D2JYC6"/>
<dbReference type="Proteomes" id="UP000467841">
    <property type="component" value="Unassembled WGS sequence"/>
</dbReference>
<evidence type="ECO:0000313" key="2">
    <source>
        <dbReference type="EMBL" id="CAA7045931.1"/>
    </source>
</evidence>
<comment type="caution">
    <text evidence="2">The sequence shown here is derived from an EMBL/GenBank/DDBJ whole genome shotgun (WGS) entry which is preliminary data.</text>
</comment>
<feature type="compositionally biased region" description="Basic residues" evidence="1">
    <location>
        <begin position="145"/>
        <end position="154"/>
    </location>
</feature>
<sequence length="196" mass="22516">MMRYMEKPPPLKSLSIIEPASNPDPYPGNGSHQDQDPAASLLTPMEEEFLVNTEEGELDETHTADQIDYMINELADSALDDVMLENDDLLGEELASDEERIDAITQLSPMVLQDNEFNEEMQEPEAEIPRNMEKVLQNAEERRKMSPVRRRKVVKPQGNSKLSVPNHRQKRSQQRVKNQKLWLHLLSLVMRCSPLL</sequence>
<accession>A0A6D2JYC6</accession>
<evidence type="ECO:0000313" key="3">
    <source>
        <dbReference type="Proteomes" id="UP000467841"/>
    </source>
</evidence>
<feature type="compositionally biased region" description="Basic residues" evidence="1">
    <location>
        <begin position="167"/>
        <end position="176"/>
    </location>
</feature>